<comment type="similarity">
    <text evidence="1 5">Belongs to the pseudouridine synthase RsuA family.</text>
</comment>
<protein>
    <recommendedName>
        <fullName evidence="5">Pseudouridine synthase</fullName>
        <ecNumber evidence="5">5.4.99.-</ecNumber>
    </recommendedName>
</protein>
<dbReference type="Pfam" id="PF01479">
    <property type="entry name" value="S4"/>
    <property type="match status" value="1"/>
</dbReference>
<accession>A0A9D1KPY9</accession>
<dbReference type="InterPro" id="IPR036986">
    <property type="entry name" value="S4_RNA-bd_sf"/>
</dbReference>
<dbReference type="InterPro" id="IPR020103">
    <property type="entry name" value="PsdUridine_synth_cat_dom_sf"/>
</dbReference>
<dbReference type="GO" id="GO:0000455">
    <property type="term" value="P:enzyme-directed rRNA pseudouridine synthesis"/>
    <property type="evidence" value="ECO:0007669"/>
    <property type="project" value="UniProtKB-ARBA"/>
</dbReference>
<keyword evidence="3 5" id="KW-0413">Isomerase</keyword>
<sequence length="241" mass="27108">MGEIVRLQKYIAMSGAASRRAAEQLISEGRVTVNGEKITEQGVKVEIGADKVALDGEQLKVKNKKYYIMLNKPEGYVTTVNDQFDRPTVIDLIKTDLKDVRLFPVGRLDYDTEGLLLLTNDGDFTYRVTHPKFNTDKTYIALLKGGISVKGLNMLRSGVKIDDYKTSPAEVEIIDAAEGYVTARITIHEGRNRQVRKMFEAVGSKVVGLRRIKIGKVELGTLPLGRWRYLTSHEINYLMNK</sequence>
<dbReference type="Gene3D" id="3.10.290.10">
    <property type="entry name" value="RNA-binding S4 domain"/>
    <property type="match status" value="1"/>
</dbReference>
<dbReference type="PANTHER" id="PTHR47683">
    <property type="entry name" value="PSEUDOURIDINE SYNTHASE FAMILY PROTEIN-RELATED"/>
    <property type="match status" value="1"/>
</dbReference>
<dbReference type="Proteomes" id="UP000824165">
    <property type="component" value="Unassembled WGS sequence"/>
</dbReference>
<dbReference type="EC" id="5.4.99.-" evidence="5"/>
<dbReference type="Gene3D" id="3.30.70.580">
    <property type="entry name" value="Pseudouridine synthase I, catalytic domain, N-terminal subdomain"/>
    <property type="match status" value="1"/>
</dbReference>
<reference evidence="7" key="1">
    <citation type="submission" date="2020-10" db="EMBL/GenBank/DDBJ databases">
        <authorList>
            <person name="Gilroy R."/>
        </authorList>
    </citation>
    <scope>NUCLEOTIDE SEQUENCE</scope>
    <source>
        <strain evidence="7">CHK181-108</strain>
    </source>
</reference>
<dbReference type="PROSITE" id="PS01149">
    <property type="entry name" value="PSI_RSU"/>
    <property type="match status" value="1"/>
</dbReference>
<dbReference type="GO" id="GO:0120159">
    <property type="term" value="F:rRNA pseudouridine synthase activity"/>
    <property type="evidence" value="ECO:0007669"/>
    <property type="project" value="UniProtKB-ARBA"/>
</dbReference>
<dbReference type="InterPro" id="IPR050343">
    <property type="entry name" value="RsuA_PseudoU_synthase"/>
</dbReference>
<dbReference type="PROSITE" id="PS50889">
    <property type="entry name" value="S4"/>
    <property type="match status" value="1"/>
</dbReference>
<evidence type="ECO:0000259" key="6">
    <source>
        <dbReference type="SMART" id="SM00363"/>
    </source>
</evidence>
<dbReference type="InterPro" id="IPR006145">
    <property type="entry name" value="PsdUridine_synth_RsuA/RluA"/>
</dbReference>
<dbReference type="SUPFAM" id="SSF55120">
    <property type="entry name" value="Pseudouridine synthase"/>
    <property type="match status" value="1"/>
</dbReference>
<evidence type="ECO:0000256" key="3">
    <source>
        <dbReference type="ARBA" id="ARBA00023235"/>
    </source>
</evidence>
<dbReference type="GO" id="GO:0003723">
    <property type="term" value="F:RNA binding"/>
    <property type="evidence" value="ECO:0007669"/>
    <property type="project" value="UniProtKB-KW"/>
</dbReference>
<dbReference type="PANTHER" id="PTHR47683:SF2">
    <property type="entry name" value="RNA-BINDING S4 DOMAIN-CONTAINING PROTEIN"/>
    <property type="match status" value="1"/>
</dbReference>
<dbReference type="Gene3D" id="3.30.70.1560">
    <property type="entry name" value="Alpha-L RNA-binding motif"/>
    <property type="match status" value="1"/>
</dbReference>
<dbReference type="SMART" id="SM00363">
    <property type="entry name" value="S4"/>
    <property type="match status" value="1"/>
</dbReference>
<dbReference type="InterPro" id="IPR042092">
    <property type="entry name" value="PsdUridine_s_RsuA/RluB/E/F_cat"/>
</dbReference>
<dbReference type="SUPFAM" id="SSF55174">
    <property type="entry name" value="Alpha-L RNA-binding motif"/>
    <property type="match status" value="1"/>
</dbReference>
<name>A0A9D1KPY9_9FIRM</name>
<dbReference type="FunFam" id="3.30.70.1560:FF:000001">
    <property type="entry name" value="Pseudouridine synthase"/>
    <property type="match status" value="1"/>
</dbReference>
<dbReference type="Pfam" id="PF00849">
    <property type="entry name" value="PseudoU_synth_2"/>
    <property type="match status" value="1"/>
</dbReference>
<dbReference type="InterPro" id="IPR000748">
    <property type="entry name" value="PsdUridine_synth_RsuA/RluB/E/F"/>
</dbReference>
<dbReference type="EMBL" id="DVLU01000051">
    <property type="protein sequence ID" value="HIT85319.1"/>
    <property type="molecule type" value="Genomic_DNA"/>
</dbReference>
<dbReference type="NCBIfam" id="TIGR00093">
    <property type="entry name" value="pseudouridine synthase"/>
    <property type="match status" value="1"/>
</dbReference>
<organism evidence="7 8">
    <name type="scientific">Candidatus Ornithomonoglobus intestinigallinarum</name>
    <dbReference type="NCBI Taxonomy" id="2840894"/>
    <lineage>
        <taxon>Bacteria</taxon>
        <taxon>Bacillati</taxon>
        <taxon>Bacillota</taxon>
        <taxon>Clostridia</taxon>
        <taxon>Candidatus Ornithomonoglobus</taxon>
    </lineage>
</organism>
<dbReference type="FunFam" id="3.10.290.10:FF:000003">
    <property type="entry name" value="Pseudouridine synthase"/>
    <property type="match status" value="1"/>
</dbReference>
<dbReference type="CDD" id="cd00165">
    <property type="entry name" value="S4"/>
    <property type="match status" value="1"/>
</dbReference>
<dbReference type="InterPro" id="IPR002942">
    <property type="entry name" value="S4_RNA-bd"/>
</dbReference>
<keyword evidence="2 4" id="KW-0694">RNA-binding</keyword>
<gene>
    <name evidence="7" type="ORF">IAA60_05365</name>
</gene>
<dbReference type="AlphaFoldDB" id="A0A9D1KPY9"/>
<feature type="domain" description="RNA-binding S4" evidence="6">
    <location>
        <begin position="5"/>
        <end position="67"/>
    </location>
</feature>
<evidence type="ECO:0000256" key="5">
    <source>
        <dbReference type="RuleBase" id="RU003887"/>
    </source>
</evidence>
<reference evidence="7" key="2">
    <citation type="journal article" date="2021" name="PeerJ">
        <title>Extensive microbial diversity within the chicken gut microbiome revealed by metagenomics and culture.</title>
        <authorList>
            <person name="Gilroy R."/>
            <person name="Ravi A."/>
            <person name="Getino M."/>
            <person name="Pursley I."/>
            <person name="Horton D.L."/>
            <person name="Alikhan N.F."/>
            <person name="Baker D."/>
            <person name="Gharbi K."/>
            <person name="Hall N."/>
            <person name="Watson M."/>
            <person name="Adriaenssens E.M."/>
            <person name="Foster-Nyarko E."/>
            <person name="Jarju S."/>
            <person name="Secka A."/>
            <person name="Antonio M."/>
            <person name="Oren A."/>
            <person name="Chaudhuri R.R."/>
            <person name="La Ragione R."/>
            <person name="Hildebrand F."/>
            <person name="Pallen M.J."/>
        </authorList>
    </citation>
    <scope>NUCLEOTIDE SEQUENCE</scope>
    <source>
        <strain evidence="7">CHK181-108</strain>
    </source>
</reference>
<comment type="caution">
    <text evidence="7">The sequence shown here is derived from an EMBL/GenBank/DDBJ whole genome shotgun (WGS) entry which is preliminary data.</text>
</comment>
<evidence type="ECO:0000256" key="1">
    <source>
        <dbReference type="ARBA" id="ARBA00008348"/>
    </source>
</evidence>
<evidence type="ECO:0000313" key="8">
    <source>
        <dbReference type="Proteomes" id="UP000824165"/>
    </source>
</evidence>
<dbReference type="InterPro" id="IPR018496">
    <property type="entry name" value="PsdUridine_synth_RsuA/RluB_CS"/>
</dbReference>
<proteinExistence type="inferred from homology"/>
<dbReference type="CDD" id="cd02870">
    <property type="entry name" value="PseudoU_synth_RsuA_like"/>
    <property type="match status" value="1"/>
</dbReference>
<evidence type="ECO:0000313" key="7">
    <source>
        <dbReference type="EMBL" id="HIT85319.1"/>
    </source>
</evidence>
<evidence type="ECO:0000256" key="4">
    <source>
        <dbReference type="PROSITE-ProRule" id="PRU00182"/>
    </source>
</evidence>
<evidence type="ECO:0000256" key="2">
    <source>
        <dbReference type="ARBA" id="ARBA00022884"/>
    </source>
</evidence>
<dbReference type="InterPro" id="IPR020094">
    <property type="entry name" value="TruA/RsuA/RluB/E/F_N"/>
</dbReference>
<dbReference type="GO" id="GO:0005829">
    <property type="term" value="C:cytosol"/>
    <property type="evidence" value="ECO:0007669"/>
    <property type="project" value="UniProtKB-ARBA"/>
</dbReference>